<gene>
    <name evidence="8" type="ORF">ETU37_03430</name>
</gene>
<keyword evidence="4 6" id="KW-1133">Transmembrane helix</keyword>
<feature type="transmembrane region" description="Helical" evidence="6">
    <location>
        <begin position="241"/>
        <end position="260"/>
    </location>
</feature>
<dbReference type="InterPro" id="IPR018076">
    <property type="entry name" value="T2SS_GspF_dom"/>
</dbReference>
<dbReference type="PANTHER" id="PTHR35007">
    <property type="entry name" value="INTEGRAL MEMBRANE PROTEIN-RELATED"/>
    <property type="match status" value="1"/>
</dbReference>
<evidence type="ECO:0000256" key="1">
    <source>
        <dbReference type="ARBA" id="ARBA00004651"/>
    </source>
</evidence>
<feature type="transmembrane region" description="Helical" evidence="6">
    <location>
        <begin position="69"/>
        <end position="87"/>
    </location>
</feature>
<dbReference type="EMBL" id="SDPU01000010">
    <property type="protein sequence ID" value="RYU14577.1"/>
    <property type="molecule type" value="Genomic_DNA"/>
</dbReference>
<dbReference type="Pfam" id="PF00482">
    <property type="entry name" value="T2SSF"/>
    <property type="match status" value="1"/>
</dbReference>
<evidence type="ECO:0000256" key="6">
    <source>
        <dbReference type="SAM" id="Phobius"/>
    </source>
</evidence>
<keyword evidence="3 6" id="KW-0812">Transmembrane</keyword>
<evidence type="ECO:0000313" key="8">
    <source>
        <dbReference type="EMBL" id="RYU14577.1"/>
    </source>
</evidence>
<accession>A0A4Q5J7B6</accession>
<keyword evidence="2" id="KW-1003">Cell membrane</keyword>
<evidence type="ECO:0000256" key="5">
    <source>
        <dbReference type="ARBA" id="ARBA00023136"/>
    </source>
</evidence>
<proteinExistence type="predicted"/>
<evidence type="ECO:0000256" key="3">
    <source>
        <dbReference type="ARBA" id="ARBA00022692"/>
    </source>
</evidence>
<keyword evidence="5 6" id="KW-0472">Membrane</keyword>
<dbReference type="AlphaFoldDB" id="A0A4Q5J7B6"/>
<comment type="caution">
    <text evidence="8">The sequence shown here is derived from an EMBL/GenBank/DDBJ whole genome shotgun (WGS) entry which is preliminary data.</text>
</comment>
<dbReference type="OrthoDB" id="3830559at2"/>
<dbReference type="RefSeq" id="WP_129985461.1">
    <property type="nucleotide sequence ID" value="NZ_SDPU01000010.1"/>
</dbReference>
<keyword evidence="9" id="KW-1185">Reference proteome</keyword>
<protein>
    <submittedName>
        <fullName evidence="8">Type II secretion system protein</fullName>
    </submittedName>
</protein>
<dbReference type="GO" id="GO:0005886">
    <property type="term" value="C:plasma membrane"/>
    <property type="evidence" value="ECO:0007669"/>
    <property type="project" value="UniProtKB-SubCell"/>
</dbReference>
<feature type="domain" description="Type II secretion system protein GspF" evidence="7">
    <location>
        <begin position="108"/>
        <end position="224"/>
    </location>
</feature>
<sequence>MTVPLALVAAILAGLAVLLLLPAPPSADRDPDAGRATRPSRAGGAAPLTVAVAVAASGAGLTLLDGPRLVAGLAGAVCLAGVVLAVHQRRADRDRARRRALVVEVGEAMAGELRAGRPPLHALTRAAEIWPELAPAVAAARLGSDVPTALRELGRRPGADGLVDLAAAWQVSARSGAALASSLGQVVASARARDHAASLVAGELASARATARLVALLPLGTLAMASGIGATPWRFLVEQPVGAGCLLAGVLLVVAGLAWIDRIAGSVGSR</sequence>
<evidence type="ECO:0000313" key="9">
    <source>
        <dbReference type="Proteomes" id="UP000291189"/>
    </source>
</evidence>
<evidence type="ECO:0000256" key="4">
    <source>
        <dbReference type="ARBA" id="ARBA00022989"/>
    </source>
</evidence>
<feature type="transmembrane region" description="Helical" evidence="6">
    <location>
        <begin position="213"/>
        <end position="235"/>
    </location>
</feature>
<evidence type="ECO:0000256" key="2">
    <source>
        <dbReference type="ARBA" id="ARBA00022475"/>
    </source>
</evidence>
<reference evidence="8 9" key="1">
    <citation type="submission" date="2019-01" db="EMBL/GenBank/DDBJ databases">
        <title>Nocardioides guangzhouensis sp. nov., an actinobacterium isolated from soil.</title>
        <authorList>
            <person name="Fu Y."/>
            <person name="Cai Y."/>
            <person name="Lin Z."/>
            <person name="Chen P."/>
        </authorList>
    </citation>
    <scope>NUCLEOTIDE SEQUENCE [LARGE SCALE GENOMIC DNA]</scope>
    <source>
        <strain evidence="8 9">NBRC 105384</strain>
    </source>
</reference>
<dbReference type="Proteomes" id="UP000291189">
    <property type="component" value="Unassembled WGS sequence"/>
</dbReference>
<evidence type="ECO:0000259" key="7">
    <source>
        <dbReference type="Pfam" id="PF00482"/>
    </source>
</evidence>
<dbReference type="PANTHER" id="PTHR35007:SF4">
    <property type="entry name" value="CONSERVED TRANSMEMBRANE PROTEIN-RELATED"/>
    <property type="match status" value="1"/>
</dbReference>
<comment type="subcellular location">
    <subcellularLocation>
        <location evidence="1">Cell membrane</location>
        <topology evidence="1">Multi-pass membrane protein</topology>
    </subcellularLocation>
</comment>
<name>A0A4Q5J7B6_9ACTN</name>
<organism evidence="8 9">
    <name type="scientific">Nocardioides iriomotensis</name>
    <dbReference type="NCBI Taxonomy" id="715784"/>
    <lineage>
        <taxon>Bacteria</taxon>
        <taxon>Bacillati</taxon>
        <taxon>Actinomycetota</taxon>
        <taxon>Actinomycetes</taxon>
        <taxon>Propionibacteriales</taxon>
        <taxon>Nocardioidaceae</taxon>
        <taxon>Nocardioides</taxon>
    </lineage>
</organism>